<dbReference type="Pfam" id="PF01400">
    <property type="entry name" value="Astacin"/>
    <property type="match status" value="1"/>
</dbReference>
<feature type="active site" evidence="1">
    <location>
        <position position="26"/>
    </location>
</feature>
<reference evidence="4" key="1">
    <citation type="submission" date="2017-02" db="UniProtKB">
        <authorList>
            <consortium name="WormBaseParasite"/>
        </authorList>
    </citation>
    <scope>IDENTIFICATION</scope>
</reference>
<evidence type="ECO:0000313" key="4">
    <source>
        <dbReference type="WBParaSite" id="NBR_0000081601-mRNA-1"/>
    </source>
</evidence>
<keyword evidence="1 2" id="KW-0645">Protease</keyword>
<dbReference type="PANTHER" id="PTHR10127">
    <property type="entry name" value="DISCOIDIN, CUB, EGF, LAMININ , AND ZINC METALLOPROTEASE DOMAIN CONTAINING"/>
    <property type="match status" value="1"/>
</dbReference>
<feature type="domain" description="Peptidase M12A" evidence="3">
    <location>
        <begin position="1"/>
        <end position="126"/>
    </location>
</feature>
<dbReference type="Gene3D" id="3.40.390.10">
    <property type="entry name" value="Collagenase (Catalytic Domain)"/>
    <property type="match status" value="1"/>
</dbReference>
<comment type="caution">
    <text evidence="1">Lacks conserved residue(s) required for the propagation of feature annotation.</text>
</comment>
<keyword evidence="1 2" id="KW-0378">Hydrolase</keyword>
<accession>A0A0N4XE64</accession>
<proteinExistence type="predicted"/>
<dbReference type="EC" id="3.4.24.-" evidence="2"/>
<evidence type="ECO:0000256" key="2">
    <source>
        <dbReference type="RuleBase" id="RU361183"/>
    </source>
</evidence>
<comment type="cofactor">
    <cofactor evidence="1 2">
        <name>Zn(2+)</name>
        <dbReference type="ChEBI" id="CHEBI:29105"/>
    </cofactor>
    <text evidence="1 2">Binds 1 zinc ion per subunit.</text>
</comment>
<dbReference type="PRINTS" id="PR00480">
    <property type="entry name" value="ASTACIN"/>
</dbReference>
<dbReference type="PANTHER" id="PTHR10127:SF831">
    <property type="entry name" value="ZINC METALLOPROTEINASE NAS-37"/>
    <property type="match status" value="1"/>
</dbReference>
<dbReference type="GO" id="GO:0004222">
    <property type="term" value="F:metalloendopeptidase activity"/>
    <property type="evidence" value="ECO:0007669"/>
    <property type="project" value="UniProtKB-UniRule"/>
</dbReference>
<evidence type="ECO:0000259" key="3">
    <source>
        <dbReference type="PROSITE" id="PS51864"/>
    </source>
</evidence>
<evidence type="ECO:0000256" key="1">
    <source>
        <dbReference type="PROSITE-ProRule" id="PRU01211"/>
    </source>
</evidence>
<dbReference type="GO" id="GO:0008270">
    <property type="term" value="F:zinc ion binding"/>
    <property type="evidence" value="ECO:0007669"/>
    <property type="project" value="UniProtKB-UniRule"/>
</dbReference>
<keyword evidence="1 2" id="KW-0479">Metal-binding</keyword>
<dbReference type="AlphaFoldDB" id="A0A0N4XE64"/>
<dbReference type="GO" id="GO:0006508">
    <property type="term" value="P:proteolysis"/>
    <property type="evidence" value="ECO:0007669"/>
    <property type="project" value="UniProtKB-KW"/>
</dbReference>
<sequence length="138" mass="15776">LRARLVDSVATSGREIKLQIGIATHEFIHSLGSRHEHARYDRDDHITVDLTNVAWEMQDQFGKGGDLATVNYTPYEYGSVMHYSANTFTSKGYSLKPKIGRYLQTEGSRYTTFYDLKMLNIYYNCPALDKAVGYFCTK</sequence>
<organism evidence="4">
    <name type="scientific">Nippostrongylus brasiliensis</name>
    <name type="common">Rat hookworm</name>
    <dbReference type="NCBI Taxonomy" id="27835"/>
    <lineage>
        <taxon>Eukaryota</taxon>
        <taxon>Metazoa</taxon>
        <taxon>Ecdysozoa</taxon>
        <taxon>Nematoda</taxon>
        <taxon>Chromadorea</taxon>
        <taxon>Rhabditida</taxon>
        <taxon>Rhabditina</taxon>
        <taxon>Rhabditomorpha</taxon>
        <taxon>Strongyloidea</taxon>
        <taxon>Heligmosomidae</taxon>
        <taxon>Nippostrongylus</taxon>
    </lineage>
</organism>
<dbReference type="WBParaSite" id="NBR_0000081601-mRNA-1">
    <property type="protein sequence ID" value="NBR_0000081601-mRNA-1"/>
    <property type="gene ID" value="NBR_0000081601"/>
</dbReference>
<dbReference type="InterPro" id="IPR024079">
    <property type="entry name" value="MetalloPept_cat_dom_sf"/>
</dbReference>
<dbReference type="SUPFAM" id="SSF55486">
    <property type="entry name" value="Metalloproteases ('zincins'), catalytic domain"/>
    <property type="match status" value="1"/>
</dbReference>
<dbReference type="PROSITE" id="PS51864">
    <property type="entry name" value="ASTACIN"/>
    <property type="match status" value="1"/>
</dbReference>
<dbReference type="InterPro" id="IPR001506">
    <property type="entry name" value="Peptidase_M12A"/>
</dbReference>
<keyword evidence="1 2" id="KW-0482">Metalloprotease</keyword>
<feature type="binding site" evidence="1">
    <location>
        <position position="25"/>
    </location>
    <ligand>
        <name>Zn(2+)</name>
        <dbReference type="ChEBI" id="CHEBI:29105"/>
        <note>catalytic</note>
    </ligand>
</feature>
<feature type="binding site" evidence="1">
    <location>
        <position position="29"/>
    </location>
    <ligand>
        <name>Zn(2+)</name>
        <dbReference type="ChEBI" id="CHEBI:29105"/>
        <note>catalytic</note>
    </ligand>
</feature>
<keyword evidence="1 2" id="KW-0862">Zinc</keyword>
<feature type="binding site" evidence="1">
    <location>
        <position position="35"/>
    </location>
    <ligand>
        <name>Zn(2+)</name>
        <dbReference type="ChEBI" id="CHEBI:29105"/>
        <note>catalytic</note>
    </ligand>
</feature>
<protein>
    <recommendedName>
        <fullName evidence="2">Metalloendopeptidase</fullName>
        <ecNumber evidence="2">3.4.24.-</ecNumber>
    </recommendedName>
</protein>
<name>A0A0N4XE64_NIPBR</name>